<dbReference type="GO" id="GO:0006406">
    <property type="term" value="P:mRNA export from nucleus"/>
    <property type="evidence" value="ECO:0007669"/>
    <property type="project" value="InterPro"/>
</dbReference>
<dbReference type="Proteomes" id="UP000238350">
    <property type="component" value="Unassembled WGS sequence"/>
</dbReference>
<dbReference type="InterPro" id="IPR015172">
    <property type="entry name" value="MIF4G-like_typ-1"/>
</dbReference>
<dbReference type="InterPro" id="IPR027159">
    <property type="entry name" value="CBP80"/>
</dbReference>
<feature type="compositionally biased region" description="Polar residues" evidence="1">
    <location>
        <begin position="712"/>
        <end position="733"/>
    </location>
</feature>
<feature type="compositionally biased region" description="Low complexity" evidence="1">
    <location>
        <begin position="692"/>
        <end position="702"/>
    </location>
</feature>
<dbReference type="Gene3D" id="1.25.40.180">
    <property type="match status" value="3"/>
</dbReference>
<dbReference type="GO" id="GO:0000339">
    <property type="term" value="F:RNA cap binding"/>
    <property type="evidence" value="ECO:0007669"/>
    <property type="project" value="InterPro"/>
</dbReference>
<dbReference type="Pfam" id="PF09088">
    <property type="entry name" value="MIF4G_like"/>
    <property type="match status" value="1"/>
</dbReference>
<keyword evidence="5" id="KW-1185">Reference proteome</keyword>
<organism evidence="4 5">
    <name type="scientific">Wickerhamiella sorbophila</name>
    <dbReference type="NCBI Taxonomy" id="45607"/>
    <lineage>
        <taxon>Eukaryota</taxon>
        <taxon>Fungi</taxon>
        <taxon>Dikarya</taxon>
        <taxon>Ascomycota</taxon>
        <taxon>Saccharomycotina</taxon>
        <taxon>Dipodascomycetes</taxon>
        <taxon>Dipodascales</taxon>
        <taxon>Trichomonascaceae</taxon>
        <taxon>Wickerhamiella</taxon>
    </lineage>
</organism>
<evidence type="ECO:0000256" key="1">
    <source>
        <dbReference type="SAM" id="MobiDB-lite"/>
    </source>
</evidence>
<comment type="caution">
    <text evidence="4">The sequence shown here is derived from an EMBL/GenBank/DDBJ whole genome shotgun (WGS) entry which is preliminary data.</text>
</comment>
<sequence length="733" mass="82248">MNKRKRVHDHEPRPRASPVDQEKARLRRSIAEIGEPSRSQVDEVLREITDAIVSAHEEVRPPVLETISAVVFEQPHKIPLLSFLVDLVNRKLPSFSRTVVEMTHTVIADALKFGLYRKLDVFLRFAASISVIDGNNVEELIADLAERANDIPHLALGHSLYSAAVFATLYRLNTGAPMNERIEKALLAFSPVVECDASEIAPFYGENAPYTGQFSIVLLAEAVRNAQAEGWPTDFLLKASRLLPEITDEDSKETHRFPAVQVAKADELVPSRISRHEPLRPPIWTRIYLPRDGIKTVPEPNTIFAQLLRDVASANINQMDFNRKEVTRQLITLDIFFESTKFAPPGVAFDELVNFTDGRSTIKVEDVALEAVLDQMFRLPSPGFPTVYFDTILIEACVMAPQAIAPVLGRALRFLFDNCESLDAEVYFRVIEWFGHHMSNFGFTWKWTEWTDALSLPKLHPKQVFMRELICKQVRLSYPQRVRDVLPSEFVGLVPEISEVPEFSYANDEKVSAFIKAAQESVERGLEAFDKLREAITAEKIGQEASELDKAISSVLVSSICQLGSRSVSHASTWVKQLSSLVRDNISDQQLTIDAIMSFWKEQPWTGALVLNRFVIEGLVSSESIVKYVTSHKDLLISNLGWEMLGRYEEGLEEAVQDISVDPWWDERLKKALLRRKAAKAQVAQLVAAEAAESSAPAQPEQKLVAAPPSEQEATTEVNELNAQPSEENGAEN</sequence>
<name>A0A2T0FHM3_9ASCO</name>
<dbReference type="STRING" id="45607.A0A2T0FHM3"/>
<dbReference type="GO" id="GO:0003729">
    <property type="term" value="F:mRNA binding"/>
    <property type="evidence" value="ECO:0007669"/>
    <property type="project" value="TreeGrafter"/>
</dbReference>
<dbReference type="GeneID" id="36515869"/>
<protein>
    <submittedName>
        <fullName evidence="4">Nuclear cap-binding protein complex subunit 1</fullName>
    </submittedName>
</protein>
<gene>
    <name evidence="4" type="ORF">B9G98_02121</name>
</gene>
<dbReference type="EMBL" id="NDIQ01000021">
    <property type="protein sequence ID" value="PRT54501.1"/>
    <property type="molecule type" value="Genomic_DNA"/>
</dbReference>
<dbReference type="OrthoDB" id="10252707at2759"/>
<evidence type="ECO:0000313" key="5">
    <source>
        <dbReference type="Proteomes" id="UP000238350"/>
    </source>
</evidence>
<accession>A0A2T0FHM3</accession>
<dbReference type="SUPFAM" id="SSF48371">
    <property type="entry name" value="ARM repeat"/>
    <property type="match status" value="3"/>
</dbReference>
<dbReference type="Pfam" id="PF09090">
    <property type="entry name" value="MIF4G_like_2"/>
    <property type="match status" value="1"/>
</dbReference>
<evidence type="ECO:0000259" key="2">
    <source>
        <dbReference type="Pfam" id="PF09088"/>
    </source>
</evidence>
<feature type="domain" description="MIF4G-like type 2" evidence="3">
    <location>
        <begin position="522"/>
        <end position="646"/>
    </location>
</feature>
<dbReference type="PANTHER" id="PTHR12412">
    <property type="entry name" value="CAP BINDING PROTEIN"/>
    <property type="match status" value="1"/>
</dbReference>
<dbReference type="GO" id="GO:0005634">
    <property type="term" value="C:nucleus"/>
    <property type="evidence" value="ECO:0007669"/>
    <property type="project" value="TreeGrafter"/>
</dbReference>
<dbReference type="AlphaFoldDB" id="A0A2T0FHM3"/>
<reference evidence="4 5" key="1">
    <citation type="submission" date="2017-04" db="EMBL/GenBank/DDBJ databases">
        <title>Genome sequencing of [Candida] sorbophila.</title>
        <authorList>
            <person name="Ahn J.O."/>
        </authorList>
    </citation>
    <scope>NUCLEOTIDE SEQUENCE [LARGE SCALE GENOMIC DNA]</scope>
    <source>
        <strain evidence="4 5">DS02</strain>
    </source>
</reference>
<feature type="region of interest" description="Disordered" evidence="1">
    <location>
        <begin position="692"/>
        <end position="733"/>
    </location>
</feature>
<feature type="region of interest" description="Disordered" evidence="1">
    <location>
        <begin position="1"/>
        <end position="23"/>
    </location>
</feature>
<dbReference type="RefSeq" id="XP_024664446.1">
    <property type="nucleotide sequence ID" value="XM_024808678.1"/>
</dbReference>
<feature type="compositionally biased region" description="Basic and acidic residues" evidence="1">
    <location>
        <begin position="8"/>
        <end position="23"/>
    </location>
</feature>
<evidence type="ECO:0000313" key="4">
    <source>
        <dbReference type="EMBL" id="PRT54501.1"/>
    </source>
</evidence>
<dbReference type="GO" id="GO:0000184">
    <property type="term" value="P:nuclear-transcribed mRNA catabolic process, nonsense-mediated decay"/>
    <property type="evidence" value="ECO:0007669"/>
    <property type="project" value="TreeGrafter"/>
</dbReference>
<dbReference type="InterPro" id="IPR015174">
    <property type="entry name" value="MIF4G-like_typ-2"/>
</dbReference>
<evidence type="ECO:0000259" key="3">
    <source>
        <dbReference type="Pfam" id="PF09090"/>
    </source>
</evidence>
<feature type="domain" description="MIF4G-like type 1" evidence="2">
    <location>
        <begin position="298"/>
        <end position="487"/>
    </location>
</feature>
<proteinExistence type="predicted"/>
<dbReference type="GO" id="GO:0005846">
    <property type="term" value="C:nuclear cap binding complex"/>
    <property type="evidence" value="ECO:0007669"/>
    <property type="project" value="InterPro"/>
</dbReference>
<dbReference type="InterPro" id="IPR016024">
    <property type="entry name" value="ARM-type_fold"/>
</dbReference>
<dbReference type="PANTHER" id="PTHR12412:SF2">
    <property type="entry name" value="NUCLEAR CAP-BINDING PROTEIN SUBUNIT 1"/>
    <property type="match status" value="1"/>
</dbReference>